<evidence type="ECO:0008006" key="3">
    <source>
        <dbReference type="Google" id="ProtNLM"/>
    </source>
</evidence>
<organism evidence="1 2">
    <name type="scientific">Sporisorium scitamineum</name>
    <dbReference type="NCBI Taxonomy" id="49012"/>
    <lineage>
        <taxon>Eukaryota</taxon>
        <taxon>Fungi</taxon>
        <taxon>Dikarya</taxon>
        <taxon>Basidiomycota</taxon>
        <taxon>Ustilaginomycotina</taxon>
        <taxon>Ustilaginomycetes</taxon>
        <taxon>Ustilaginales</taxon>
        <taxon>Ustilaginaceae</taxon>
        <taxon>Sporisorium</taxon>
    </lineage>
</organism>
<dbReference type="EMBL" id="CCFA01005072">
    <property type="protein sequence ID" value="CDW99745.1"/>
    <property type="molecule type" value="Genomic_DNA"/>
</dbReference>
<reference evidence="2" key="1">
    <citation type="submission" date="2014-06" db="EMBL/GenBank/DDBJ databases">
        <authorList>
            <person name="Berkman P.J."/>
        </authorList>
    </citation>
    <scope>NUCLEOTIDE SEQUENCE [LARGE SCALE GENOMIC DNA]</scope>
</reference>
<dbReference type="Gene3D" id="1.10.10.60">
    <property type="entry name" value="Homeodomain-like"/>
    <property type="match status" value="1"/>
</dbReference>
<proteinExistence type="predicted"/>
<sequence length="83" mass="9447">MPKSPRAASTSSQNLSIPQKQHILMHYNAQKALTSSYSHQDLADWTKETYKLNYTPSRSTIHRIIHQSTTDTNQAGESWSMVI</sequence>
<dbReference type="Proteomes" id="UP000242770">
    <property type="component" value="Unassembled WGS sequence"/>
</dbReference>
<keyword evidence="2" id="KW-1185">Reference proteome</keyword>
<evidence type="ECO:0000313" key="1">
    <source>
        <dbReference type="EMBL" id="CDW99745.1"/>
    </source>
</evidence>
<name>A0A0F7SDP0_9BASI</name>
<accession>A0A0F7SDP0</accession>
<evidence type="ECO:0000313" key="2">
    <source>
        <dbReference type="Proteomes" id="UP000242770"/>
    </source>
</evidence>
<dbReference type="AlphaFoldDB" id="A0A0F7SDP0"/>
<protein>
    <recommendedName>
        <fullName evidence="3">ARS-binding protein 1 N-terminal domain-containing protein</fullName>
    </recommendedName>
</protein>
<gene>
    <name evidence="1" type="primary">SSCI83690.1</name>
</gene>